<reference evidence="1 2" key="1">
    <citation type="submission" date="2020-01" db="EMBL/GenBank/DDBJ databases">
        <title>Identification and distribution of gene clusters putatively required for synthesis of sphingolipid metabolism inhibitors in phylogenetically diverse species of the filamentous fungus Fusarium.</title>
        <authorList>
            <person name="Kim H.-S."/>
            <person name="Busman M."/>
            <person name="Brown D.W."/>
            <person name="Divon H."/>
            <person name="Uhlig S."/>
            <person name="Proctor R.H."/>
        </authorList>
    </citation>
    <scope>NUCLEOTIDE SEQUENCE [LARGE SCALE GENOMIC DNA]</scope>
    <source>
        <strain evidence="1 2">NRRL 13308</strain>
    </source>
</reference>
<keyword evidence="2" id="KW-1185">Reference proteome</keyword>
<protein>
    <recommendedName>
        <fullName evidence="3">N-acetyltransferase domain-containing protein</fullName>
    </recommendedName>
</protein>
<sequence length="244" mass="27389">MIQIRDAGLSCEDADFITAAFDSSLPFLNETGNTGQWGTIPFSQRPGFLTGTRDDIAQSEVFRLSGQRQRRRVFIAEIEERHTGNNVVDLYRRKDDHTDKTFVSVGAAMILDDEFASHTRSVAILKPLIAAAEKNGGFVFLDFLVADHRIPSAQRKGTGLALLEHIEAYANEHGKLAIFLDCWTGGTDKLVRYVGVYFSNGVISSRIEDLRYYESAGFSPVQDFEYKKRNGDVWPGRLFRLDLA</sequence>
<dbReference type="OrthoDB" id="2821191at2759"/>
<evidence type="ECO:0000313" key="1">
    <source>
        <dbReference type="EMBL" id="KAF4415494.1"/>
    </source>
</evidence>
<dbReference type="InterPro" id="IPR016181">
    <property type="entry name" value="Acyl_CoA_acyltransferase"/>
</dbReference>
<evidence type="ECO:0000313" key="2">
    <source>
        <dbReference type="Proteomes" id="UP000536711"/>
    </source>
</evidence>
<comment type="caution">
    <text evidence="1">The sequence shown here is derived from an EMBL/GenBank/DDBJ whole genome shotgun (WGS) entry which is preliminary data.</text>
</comment>
<dbReference type="Gene3D" id="3.40.630.30">
    <property type="match status" value="1"/>
</dbReference>
<organism evidence="1 2">
    <name type="scientific">Fusarium acutatum</name>
    <dbReference type="NCBI Taxonomy" id="78861"/>
    <lineage>
        <taxon>Eukaryota</taxon>
        <taxon>Fungi</taxon>
        <taxon>Dikarya</taxon>
        <taxon>Ascomycota</taxon>
        <taxon>Pezizomycotina</taxon>
        <taxon>Sordariomycetes</taxon>
        <taxon>Hypocreomycetidae</taxon>
        <taxon>Hypocreales</taxon>
        <taxon>Nectriaceae</taxon>
        <taxon>Fusarium</taxon>
        <taxon>Fusarium fujikuroi species complex</taxon>
    </lineage>
</organism>
<accession>A0A8H4JDF1</accession>
<dbReference type="CDD" id="cd04301">
    <property type="entry name" value="NAT_SF"/>
    <property type="match status" value="1"/>
</dbReference>
<gene>
    <name evidence="1" type="ORF">FACUT_13355</name>
</gene>
<dbReference type="Proteomes" id="UP000536711">
    <property type="component" value="Unassembled WGS sequence"/>
</dbReference>
<evidence type="ECO:0008006" key="3">
    <source>
        <dbReference type="Google" id="ProtNLM"/>
    </source>
</evidence>
<dbReference type="EMBL" id="JAADJF010000543">
    <property type="protein sequence ID" value="KAF4415494.1"/>
    <property type="molecule type" value="Genomic_DNA"/>
</dbReference>
<proteinExistence type="predicted"/>
<dbReference type="SUPFAM" id="SSF55729">
    <property type="entry name" value="Acyl-CoA N-acyltransferases (Nat)"/>
    <property type="match status" value="1"/>
</dbReference>
<dbReference type="AlphaFoldDB" id="A0A8H4JDF1"/>
<name>A0A8H4JDF1_9HYPO</name>